<dbReference type="GO" id="GO:0042953">
    <property type="term" value="P:lipoprotein transport"/>
    <property type="evidence" value="ECO:0007669"/>
    <property type="project" value="InterPro"/>
</dbReference>
<feature type="transmembrane region" description="Helical" evidence="8">
    <location>
        <begin position="328"/>
        <end position="350"/>
    </location>
</feature>
<keyword evidence="11" id="KW-0449">Lipoprotein</keyword>
<dbReference type="InterPro" id="IPR051447">
    <property type="entry name" value="Lipoprotein-release_system"/>
</dbReference>
<accession>A0A7C2XH70</accession>
<evidence type="ECO:0000259" key="9">
    <source>
        <dbReference type="Pfam" id="PF02687"/>
    </source>
</evidence>
<feature type="transmembrane region" description="Helical" evidence="8">
    <location>
        <begin position="370"/>
        <end position="392"/>
    </location>
</feature>
<comment type="caution">
    <text evidence="11">The sequence shown here is derived from an EMBL/GenBank/DDBJ whole genome shotgun (WGS) entry which is preliminary data.</text>
</comment>
<evidence type="ECO:0000259" key="10">
    <source>
        <dbReference type="Pfam" id="PF12704"/>
    </source>
</evidence>
<dbReference type="InterPro" id="IPR011925">
    <property type="entry name" value="LolCE_TM"/>
</dbReference>
<feature type="domain" description="ABC3 transporter permease C-terminal" evidence="9">
    <location>
        <begin position="278"/>
        <end position="402"/>
    </location>
</feature>
<dbReference type="PANTHER" id="PTHR30489:SF0">
    <property type="entry name" value="LIPOPROTEIN-RELEASING SYSTEM TRANSMEMBRANE PROTEIN LOLE"/>
    <property type="match status" value="1"/>
</dbReference>
<evidence type="ECO:0000256" key="4">
    <source>
        <dbReference type="ARBA" id="ARBA00022475"/>
    </source>
</evidence>
<dbReference type="PANTHER" id="PTHR30489">
    <property type="entry name" value="LIPOPROTEIN-RELEASING SYSTEM TRANSMEMBRANE PROTEIN LOLE"/>
    <property type="match status" value="1"/>
</dbReference>
<feature type="domain" description="MacB-like periplasmic core" evidence="10">
    <location>
        <begin position="25"/>
        <end position="247"/>
    </location>
</feature>
<comment type="subcellular location">
    <subcellularLocation>
        <location evidence="1">Cell membrane</location>
        <topology evidence="1">Multi-pass membrane protein</topology>
    </subcellularLocation>
</comment>
<dbReference type="InterPro" id="IPR025857">
    <property type="entry name" value="MacB_PCD"/>
</dbReference>
<keyword evidence="5 8" id="KW-0812">Transmembrane</keyword>
<keyword evidence="3" id="KW-0813">Transport</keyword>
<keyword evidence="7 8" id="KW-0472">Membrane</keyword>
<evidence type="ECO:0000256" key="8">
    <source>
        <dbReference type="SAM" id="Phobius"/>
    </source>
</evidence>
<feature type="transmembrane region" description="Helical" evidence="8">
    <location>
        <begin position="274"/>
        <end position="300"/>
    </location>
</feature>
<keyword evidence="4" id="KW-1003">Cell membrane</keyword>
<sequence length="409" mass="43665">MGFEWFVSRRYLKAKRSKGFISLISLISVAGVLVGVAALIVVLAVMTGFTAEFRDKILGINSHIVVQRPGVELSDYPDAAARIAGIAGVTGVTPYIYGQAMITGGVGGTGAIIRGVDPETVNQVLKLTEYLEVGALTDLAVPSGSRQAPGIILGKDLASHLGVLVGERVKLISAAGPLTPMGVLPKIKTVRVVGIFASGMYEYDSSLAYLDLATARDFMDLGETVHGLEVRVHDINRADRIAAQINRELGPTYSARDWMNMNRNIFSALALEKAALSVIMTLVVMVAAFNIVSTLIMVVMEKTKDIAILKAMGATNGSIMRIFMYEGLVIGLVGTGLGVATGLSLCEILSRYHFIELPEIYPISTLPVQVLPLDVSLIAGAAVLITFAATIYPSWRAARIDPAVALRYE</sequence>
<proteinExistence type="inferred from homology"/>
<dbReference type="Proteomes" id="UP000885986">
    <property type="component" value="Unassembled WGS sequence"/>
</dbReference>
<keyword evidence="6 8" id="KW-1133">Transmembrane helix</keyword>
<dbReference type="GO" id="GO:0098797">
    <property type="term" value="C:plasma membrane protein complex"/>
    <property type="evidence" value="ECO:0007669"/>
    <property type="project" value="TreeGrafter"/>
</dbReference>
<gene>
    <name evidence="11" type="ORF">ENN98_08430</name>
</gene>
<evidence type="ECO:0000313" key="11">
    <source>
        <dbReference type="EMBL" id="HET98689.1"/>
    </source>
</evidence>
<reference evidence="11" key="1">
    <citation type="journal article" date="2020" name="mSystems">
        <title>Genome- and Community-Level Interaction Insights into Carbon Utilization and Element Cycling Functions of Hydrothermarchaeota in Hydrothermal Sediment.</title>
        <authorList>
            <person name="Zhou Z."/>
            <person name="Liu Y."/>
            <person name="Xu W."/>
            <person name="Pan J."/>
            <person name="Luo Z.H."/>
            <person name="Li M."/>
        </authorList>
    </citation>
    <scope>NUCLEOTIDE SEQUENCE [LARGE SCALE GENOMIC DNA]</scope>
    <source>
        <strain evidence="11">SpSt-1224</strain>
    </source>
</reference>
<dbReference type="Pfam" id="PF12704">
    <property type="entry name" value="MacB_PCD"/>
    <property type="match status" value="1"/>
</dbReference>
<feature type="transmembrane region" description="Helical" evidence="8">
    <location>
        <begin position="20"/>
        <end position="46"/>
    </location>
</feature>
<name>A0A7C2XH70_9BACT</name>
<organism evidence="11">
    <name type="scientific">Desulfurivibrio alkaliphilus</name>
    <dbReference type="NCBI Taxonomy" id="427923"/>
    <lineage>
        <taxon>Bacteria</taxon>
        <taxon>Pseudomonadati</taxon>
        <taxon>Thermodesulfobacteriota</taxon>
        <taxon>Desulfobulbia</taxon>
        <taxon>Desulfobulbales</taxon>
        <taxon>Desulfobulbaceae</taxon>
        <taxon>Desulfurivibrio</taxon>
    </lineage>
</organism>
<evidence type="ECO:0000256" key="1">
    <source>
        <dbReference type="ARBA" id="ARBA00004651"/>
    </source>
</evidence>
<dbReference type="InterPro" id="IPR003838">
    <property type="entry name" value="ABC3_permease_C"/>
</dbReference>
<evidence type="ECO:0000256" key="2">
    <source>
        <dbReference type="ARBA" id="ARBA00005236"/>
    </source>
</evidence>
<dbReference type="EMBL" id="DSDS01000189">
    <property type="protein sequence ID" value="HET98689.1"/>
    <property type="molecule type" value="Genomic_DNA"/>
</dbReference>
<evidence type="ECO:0000256" key="3">
    <source>
        <dbReference type="ARBA" id="ARBA00022448"/>
    </source>
</evidence>
<dbReference type="AlphaFoldDB" id="A0A7C2XH70"/>
<comment type="similarity">
    <text evidence="2">Belongs to the ABC-4 integral membrane protein family. LolC/E subfamily.</text>
</comment>
<dbReference type="Pfam" id="PF02687">
    <property type="entry name" value="FtsX"/>
    <property type="match status" value="1"/>
</dbReference>
<dbReference type="GO" id="GO:0044874">
    <property type="term" value="P:lipoprotein localization to outer membrane"/>
    <property type="evidence" value="ECO:0007669"/>
    <property type="project" value="TreeGrafter"/>
</dbReference>
<evidence type="ECO:0000256" key="6">
    <source>
        <dbReference type="ARBA" id="ARBA00022989"/>
    </source>
</evidence>
<evidence type="ECO:0000256" key="5">
    <source>
        <dbReference type="ARBA" id="ARBA00022692"/>
    </source>
</evidence>
<protein>
    <submittedName>
        <fullName evidence="11">Lipoprotein-releasing ABC transporter permease subunit</fullName>
    </submittedName>
</protein>
<evidence type="ECO:0000256" key="7">
    <source>
        <dbReference type="ARBA" id="ARBA00023136"/>
    </source>
</evidence>
<dbReference type="NCBIfam" id="TIGR02212">
    <property type="entry name" value="lolCE"/>
    <property type="match status" value="1"/>
</dbReference>